<organism evidence="2">
    <name type="scientific">Siphoviridae sp. cttJO12</name>
    <dbReference type="NCBI Taxonomy" id="2826492"/>
    <lineage>
        <taxon>Viruses</taxon>
        <taxon>Duplodnaviria</taxon>
        <taxon>Heunggongvirae</taxon>
        <taxon>Uroviricota</taxon>
        <taxon>Caudoviricetes</taxon>
    </lineage>
</organism>
<accession>A0A8S5R098</accession>
<sequence length="72" mass="8472">MKTNQLWVIFWQIITYTILMLNVFGISRIHIAFSVVTLFAGAVAGYEKEKEIRSLIKMDAKEFEEFLKNQEE</sequence>
<keyword evidence="1" id="KW-0472">Membrane</keyword>
<feature type="transmembrane region" description="Helical" evidence="1">
    <location>
        <begin position="30"/>
        <end position="47"/>
    </location>
</feature>
<name>A0A8S5R098_9CAUD</name>
<evidence type="ECO:0000313" key="2">
    <source>
        <dbReference type="EMBL" id="DAE24911.1"/>
    </source>
</evidence>
<evidence type="ECO:0000256" key="1">
    <source>
        <dbReference type="SAM" id="Phobius"/>
    </source>
</evidence>
<protein>
    <submittedName>
        <fullName evidence="2">Uncharacterized protein</fullName>
    </submittedName>
</protein>
<reference evidence="2" key="1">
    <citation type="journal article" date="2021" name="Proc. Natl. Acad. Sci. U.S.A.">
        <title>A Catalog of Tens of Thousands of Viruses from Human Metagenomes Reveals Hidden Associations with Chronic Diseases.</title>
        <authorList>
            <person name="Tisza M.J."/>
            <person name="Buck C.B."/>
        </authorList>
    </citation>
    <scope>NUCLEOTIDE SEQUENCE</scope>
    <source>
        <strain evidence="2">CttJO12</strain>
    </source>
</reference>
<proteinExistence type="predicted"/>
<keyword evidence="1" id="KW-1133">Transmembrane helix</keyword>
<feature type="transmembrane region" description="Helical" evidence="1">
    <location>
        <begin position="7"/>
        <end position="24"/>
    </location>
</feature>
<dbReference type="EMBL" id="BK015787">
    <property type="protein sequence ID" value="DAE24911.1"/>
    <property type="molecule type" value="Genomic_DNA"/>
</dbReference>
<keyword evidence="1" id="KW-0812">Transmembrane</keyword>